<protein>
    <submittedName>
        <fullName evidence="1">Uncharacterized protein</fullName>
    </submittedName>
</protein>
<keyword evidence="2" id="KW-1185">Reference proteome</keyword>
<evidence type="ECO:0000313" key="1">
    <source>
        <dbReference type="EMBL" id="THV01284.1"/>
    </source>
</evidence>
<evidence type="ECO:0000313" key="2">
    <source>
        <dbReference type="Proteomes" id="UP000297245"/>
    </source>
</evidence>
<dbReference type="PROSITE" id="PS51257">
    <property type="entry name" value="PROKAR_LIPOPROTEIN"/>
    <property type="match status" value="1"/>
</dbReference>
<dbReference type="EMBL" id="ML179092">
    <property type="protein sequence ID" value="THV01284.1"/>
    <property type="molecule type" value="Genomic_DNA"/>
</dbReference>
<organism evidence="1 2">
    <name type="scientific">Dendrothele bispora (strain CBS 962.96)</name>
    <dbReference type="NCBI Taxonomy" id="1314807"/>
    <lineage>
        <taxon>Eukaryota</taxon>
        <taxon>Fungi</taxon>
        <taxon>Dikarya</taxon>
        <taxon>Basidiomycota</taxon>
        <taxon>Agaricomycotina</taxon>
        <taxon>Agaricomycetes</taxon>
        <taxon>Agaricomycetidae</taxon>
        <taxon>Agaricales</taxon>
        <taxon>Agaricales incertae sedis</taxon>
        <taxon>Dendrothele</taxon>
    </lineage>
</organism>
<reference evidence="1 2" key="1">
    <citation type="journal article" date="2019" name="Nat. Ecol. Evol.">
        <title>Megaphylogeny resolves global patterns of mushroom evolution.</title>
        <authorList>
            <person name="Varga T."/>
            <person name="Krizsan K."/>
            <person name="Foldi C."/>
            <person name="Dima B."/>
            <person name="Sanchez-Garcia M."/>
            <person name="Sanchez-Ramirez S."/>
            <person name="Szollosi G.J."/>
            <person name="Szarkandi J.G."/>
            <person name="Papp V."/>
            <person name="Albert L."/>
            <person name="Andreopoulos W."/>
            <person name="Angelini C."/>
            <person name="Antonin V."/>
            <person name="Barry K.W."/>
            <person name="Bougher N.L."/>
            <person name="Buchanan P."/>
            <person name="Buyck B."/>
            <person name="Bense V."/>
            <person name="Catcheside P."/>
            <person name="Chovatia M."/>
            <person name="Cooper J."/>
            <person name="Damon W."/>
            <person name="Desjardin D."/>
            <person name="Finy P."/>
            <person name="Geml J."/>
            <person name="Haridas S."/>
            <person name="Hughes K."/>
            <person name="Justo A."/>
            <person name="Karasinski D."/>
            <person name="Kautmanova I."/>
            <person name="Kiss B."/>
            <person name="Kocsube S."/>
            <person name="Kotiranta H."/>
            <person name="LaButti K.M."/>
            <person name="Lechner B.E."/>
            <person name="Liimatainen K."/>
            <person name="Lipzen A."/>
            <person name="Lukacs Z."/>
            <person name="Mihaltcheva S."/>
            <person name="Morgado L.N."/>
            <person name="Niskanen T."/>
            <person name="Noordeloos M.E."/>
            <person name="Ohm R.A."/>
            <person name="Ortiz-Santana B."/>
            <person name="Ovrebo C."/>
            <person name="Racz N."/>
            <person name="Riley R."/>
            <person name="Savchenko A."/>
            <person name="Shiryaev A."/>
            <person name="Soop K."/>
            <person name="Spirin V."/>
            <person name="Szebenyi C."/>
            <person name="Tomsovsky M."/>
            <person name="Tulloss R.E."/>
            <person name="Uehling J."/>
            <person name="Grigoriev I.V."/>
            <person name="Vagvolgyi C."/>
            <person name="Papp T."/>
            <person name="Martin F.M."/>
            <person name="Miettinen O."/>
            <person name="Hibbett D.S."/>
            <person name="Nagy L.G."/>
        </authorList>
    </citation>
    <scope>NUCLEOTIDE SEQUENCE [LARGE SCALE GENOMIC DNA]</scope>
    <source>
        <strain evidence="1 2">CBS 962.96</strain>
    </source>
</reference>
<dbReference type="Proteomes" id="UP000297245">
    <property type="component" value="Unassembled WGS sequence"/>
</dbReference>
<sequence length="74" mass="8473">MTPQDIRKNDCAFVQETLYTFLVNLSTTFPTTCSCLQCPASNLWRCFYARTIRGTIWGSSAYSFRTRKTVSNSD</sequence>
<feature type="non-terminal residue" evidence="1">
    <location>
        <position position="74"/>
    </location>
</feature>
<gene>
    <name evidence="1" type="ORF">K435DRAFT_776119</name>
</gene>
<name>A0A4S8MGM3_DENBC</name>
<proteinExistence type="predicted"/>
<dbReference type="AlphaFoldDB" id="A0A4S8MGM3"/>
<accession>A0A4S8MGM3</accession>